<dbReference type="AlphaFoldDB" id="A0A9Q0DC60"/>
<dbReference type="GO" id="GO:0007399">
    <property type="term" value="P:nervous system development"/>
    <property type="evidence" value="ECO:0007669"/>
    <property type="project" value="UniProtKB-ARBA"/>
</dbReference>
<accession>A0A9Q0DC60</accession>
<dbReference type="InterPro" id="IPR039350">
    <property type="entry name" value="Prospero_homeodomain"/>
</dbReference>
<dbReference type="SUPFAM" id="SSF46689">
    <property type="entry name" value="Homeodomain-like"/>
    <property type="match status" value="1"/>
</dbReference>
<feature type="domain" description="Prospero" evidence="8">
    <location>
        <begin position="251"/>
        <end position="415"/>
    </location>
</feature>
<keyword evidence="2" id="KW-0805">Transcription regulation</keyword>
<evidence type="ECO:0000256" key="1">
    <source>
        <dbReference type="ARBA" id="ARBA00004123"/>
    </source>
</evidence>
<keyword evidence="5" id="KW-0804">Transcription</keyword>
<dbReference type="GO" id="GO:0000981">
    <property type="term" value="F:DNA-binding transcription factor activity, RNA polymerase II-specific"/>
    <property type="evidence" value="ECO:0007669"/>
    <property type="project" value="TreeGrafter"/>
</dbReference>
<dbReference type="InterPro" id="IPR023082">
    <property type="entry name" value="Homeo_prospero_dom"/>
</dbReference>
<feature type="compositionally biased region" description="Low complexity" evidence="7">
    <location>
        <begin position="77"/>
        <end position="108"/>
    </location>
</feature>
<feature type="compositionally biased region" description="Pro residues" evidence="7">
    <location>
        <begin position="64"/>
        <end position="76"/>
    </location>
</feature>
<feature type="region of interest" description="Disordered" evidence="7">
    <location>
        <begin position="58"/>
        <end position="116"/>
    </location>
</feature>
<dbReference type="PROSITE" id="PS51818">
    <property type="entry name" value="HOMEO_PROSPERO"/>
    <property type="match status" value="1"/>
</dbReference>
<dbReference type="EMBL" id="JANIIK010000118">
    <property type="protein sequence ID" value="KAJ3584913.1"/>
    <property type="molecule type" value="Genomic_DNA"/>
</dbReference>
<evidence type="ECO:0000256" key="4">
    <source>
        <dbReference type="ARBA" id="ARBA00023155"/>
    </source>
</evidence>
<comment type="subcellular location">
    <subcellularLocation>
        <location evidence="1">Nucleus</location>
    </subcellularLocation>
</comment>
<evidence type="ECO:0000256" key="5">
    <source>
        <dbReference type="ARBA" id="ARBA00023163"/>
    </source>
</evidence>
<reference evidence="9" key="1">
    <citation type="submission" date="2022-07" db="EMBL/GenBank/DDBJ databases">
        <title>Chromosome-level genome of Muraenolepis orangiensis.</title>
        <authorList>
            <person name="Kim J."/>
        </authorList>
    </citation>
    <scope>NUCLEOTIDE SEQUENCE</scope>
    <source>
        <strain evidence="9">KU_S4_2022</strain>
        <tissue evidence="9">Muscle</tissue>
    </source>
</reference>
<name>A0A9Q0DC60_9TELE</name>
<comment type="caution">
    <text evidence="9">The sequence shown here is derived from an EMBL/GenBank/DDBJ whole genome shotgun (WGS) entry which is preliminary data.</text>
</comment>
<sequence>MDSPTDLYDDSAHQMRAYTSSSTPRRTPDLLGHRGGAAPPSGTPELHLMHHLLLQSAGSAHRPGMPPPPPPPPPPAAAAAAAVQHTTTTTTATSSTTTTTGQPGSGRTPRGEGGLRRRCGAGAALVAEWRRDVLRSKRLRQRGNALQEKVWRAFGEKHGGPKFAQALKVELGSAVARVIDRVLRLYAEAGDECGPPSPPASIAFLLPSDRSRASRQQLMKTSGPCQWPYADLRPRQSHDPNKHKAIPLLQGPPFGHLHPNKAKLMFFYARYPSSNTLKTYFPDVKFNRCVTSQLIKWFSNFREFFYIQMERFARQAVREALARDGSPLLGGEGHLRMSRDTELYRILNMHYNKSNVYQVPEKFVEVAEVALREFYSAIHHGRDSDPCWKKGIYKIICKLDSPVPDPFRLPGCPVG</sequence>
<evidence type="ECO:0000313" key="9">
    <source>
        <dbReference type="EMBL" id="KAJ3584913.1"/>
    </source>
</evidence>
<dbReference type="GO" id="GO:0005634">
    <property type="term" value="C:nucleus"/>
    <property type="evidence" value="ECO:0007669"/>
    <property type="project" value="UniProtKB-SubCell"/>
</dbReference>
<evidence type="ECO:0000256" key="2">
    <source>
        <dbReference type="ARBA" id="ARBA00023015"/>
    </source>
</evidence>
<dbReference type="GO" id="GO:0000978">
    <property type="term" value="F:RNA polymerase II cis-regulatory region sequence-specific DNA binding"/>
    <property type="evidence" value="ECO:0007669"/>
    <property type="project" value="TreeGrafter"/>
</dbReference>
<evidence type="ECO:0000256" key="3">
    <source>
        <dbReference type="ARBA" id="ARBA00023125"/>
    </source>
</evidence>
<evidence type="ECO:0000256" key="7">
    <source>
        <dbReference type="SAM" id="MobiDB-lite"/>
    </source>
</evidence>
<evidence type="ECO:0000259" key="8">
    <source>
        <dbReference type="PROSITE" id="PS51818"/>
    </source>
</evidence>
<dbReference type="Proteomes" id="UP001148018">
    <property type="component" value="Unassembled WGS sequence"/>
</dbReference>
<organism evidence="9 10">
    <name type="scientific">Muraenolepis orangiensis</name>
    <name type="common">Patagonian moray cod</name>
    <dbReference type="NCBI Taxonomy" id="630683"/>
    <lineage>
        <taxon>Eukaryota</taxon>
        <taxon>Metazoa</taxon>
        <taxon>Chordata</taxon>
        <taxon>Craniata</taxon>
        <taxon>Vertebrata</taxon>
        <taxon>Euteleostomi</taxon>
        <taxon>Actinopterygii</taxon>
        <taxon>Neopterygii</taxon>
        <taxon>Teleostei</taxon>
        <taxon>Neoteleostei</taxon>
        <taxon>Acanthomorphata</taxon>
        <taxon>Zeiogadaria</taxon>
        <taxon>Gadariae</taxon>
        <taxon>Gadiformes</taxon>
        <taxon>Muraenolepidoidei</taxon>
        <taxon>Muraenolepididae</taxon>
        <taxon>Muraenolepis</taxon>
    </lineage>
</organism>
<feature type="region of interest" description="Disordered" evidence="7">
    <location>
        <begin position="1"/>
        <end position="45"/>
    </location>
</feature>
<keyword evidence="6" id="KW-0539">Nucleus</keyword>
<keyword evidence="3" id="KW-0238">DNA-binding</keyword>
<dbReference type="OrthoDB" id="10038576at2759"/>
<dbReference type="InterPro" id="IPR009057">
    <property type="entry name" value="Homeodomain-like_sf"/>
</dbReference>
<protein>
    <recommendedName>
        <fullName evidence="8">Prospero domain-containing protein</fullName>
    </recommendedName>
</protein>
<dbReference type="GO" id="GO:0048468">
    <property type="term" value="P:cell development"/>
    <property type="evidence" value="ECO:0007669"/>
    <property type="project" value="UniProtKB-ARBA"/>
</dbReference>
<dbReference type="Pfam" id="PF05044">
    <property type="entry name" value="HPD"/>
    <property type="match status" value="1"/>
</dbReference>
<evidence type="ECO:0000256" key="6">
    <source>
        <dbReference type="ARBA" id="ARBA00023242"/>
    </source>
</evidence>
<gene>
    <name evidence="9" type="ORF">NHX12_013636</name>
</gene>
<keyword evidence="10" id="KW-1185">Reference proteome</keyword>
<dbReference type="PANTHER" id="PTHR12198">
    <property type="entry name" value="HOMEOBOX PROTEIN PROSPERO/PROX-1/CEH-26"/>
    <property type="match status" value="1"/>
</dbReference>
<evidence type="ECO:0000313" key="10">
    <source>
        <dbReference type="Proteomes" id="UP001148018"/>
    </source>
</evidence>
<keyword evidence="4" id="KW-0371">Homeobox</keyword>
<dbReference type="PANTHER" id="PTHR12198:SF11">
    <property type="entry name" value="PROSPERO HOMEOBOX 3"/>
    <property type="match status" value="1"/>
</dbReference>
<dbReference type="InterPro" id="IPR037131">
    <property type="entry name" value="Homeo_prospero_dom_sf"/>
</dbReference>
<proteinExistence type="predicted"/>
<dbReference type="Gene3D" id="1.10.10.500">
    <property type="entry name" value="Homeo-prospero domain"/>
    <property type="match status" value="1"/>
</dbReference>